<evidence type="ECO:0000256" key="5">
    <source>
        <dbReference type="ARBA" id="ARBA00039879"/>
    </source>
</evidence>
<comment type="catalytic activity">
    <reaction evidence="7">
        <text>[glutaredoxin]-dithiol + arsenate + glutathione + H(+) = glutathionyl-S-S-[glutaredoxin] + arsenite + H2O</text>
        <dbReference type="Rhea" id="RHEA:22016"/>
        <dbReference type="Rhea" id="RHEA-COMP:10729"/>
        <dbReference type="Rhea" id="RHEA-COMP:17668"/>
        <dbReference type="ChEBI" id="CHEBI:15377"/>
        <dbReference type="ChEBI" id="CHEBI:15378"/>
        <dbReference type="ChEBI" id="CHEBI:29242"/>
        <dbReference type="ChEBI" id="CHEBI:29950"/>
        <dbReference type="ChEBI" id="CHEBI:48597"/>
        <dbReference type="ChEBI" id="CHEBI:57925"/>
        <dbReference type="ChEBI" id="CHEBI:146199"/>
        <dbReference type="EC" id="1.20.4.1"/>
    </reaction>
</comment>
<protein>
    <recommendedName>
        <fullName evidence="5 7">Arsenate reductase</fullName>
        <ecNumber evidence="4 7">1.20.4.1</ecNumber>
    </recommendedName>
</protein>
<dbReference type="RefSeq" id="WP_281802482.1">
    <property type="nucleotide sequence ID" value="NZ_BSEC01000001.1"/>
</dbReference>
<dbReference type="InterPro" id="IPR006659">
    <property type="entry name" value="Arsenate_reductase"/>
</dbReference>
<keyword evidence="2" id="KW-0059">Arsenical resistance</keyword>
<keyword evidence="3 7" id="KW-0560">Oxidoreductase</keyword>
<dbReference type="InterPro" id="IPR036249">
    <property type="entry name" value="Thioredoxin-like_sf"/>
</dbReference>
<sequence>MTVVIYHNPACGTSRKVLAALQEAGHAPEIIEYLKTPPDTKTLKAILKRMGKSVRDILRKRGTPYEELGLDNPALTEDEIFAAIEKHPILIERPIVVFGDKAALCRPAEVVEGLIS</sequence>
<dbReference type="EMBL" id="BSEC01000001">
    <property type="protein sequence ID" value="GLI92953.1"/>
    <property type="molecule type" value="Genomic_DNA"/>
</dbReference>
<evidence type="ECO:0000256" key="3">
    <source>
        <dbReference type="ARBA" id="ARBA00023002"/>
    </source>
</evidence>
<evidence type="ECO:0000256" key="6">
    <source>
        <dbReference type="PROSITE-ProRule" id="PRU01282"/>
    </source>
</evidence>
<proteinExistence type="inferred from homology"/>
<evidence type="ECO:0000256" key="7">
    <source>
        <dbReference type="RuleBase" id="RU362029"/>
    </source>
</evidence>
<comment type="caution">
    <text evidence="8">The sequence shown here is derived from an EMBL/GenBank/DDBJ whole genome shotgun (WGS) entry which is preliminary data.</text>
</comment>
<evidence type="ECO:0000256" key="1">
    <source>
        <dbReference type="ARBA" id="ARBA00007198"/>
    </source>
</evidence>
<dbReference type="AlphaFoldDB" id="A0A9W6GTU7"/>
<evidence type="ECO:0000256" key="2">
    <source>
        <dbReference type="ARBA" id="ARBA00022849"/>
    </source>
</evidence>
<keyword evidence="9" id="KW-1185">Reference proteome</keyword>
<reference evidence="8" key="1">
    <citation type="journal article" date="2023" name="Int. J. Syst. Evol. Microbiol.">
        <title>Methylocystis iwaonis sp. nov., a type II methane-oxidizing bacterium from surface soil of a rice paddy field in Japan, and emended description of the genus Methylocystis (ex Whittenbury et al. 1970) Bowman et al. 1993.</title>
        <authorList>
            <person name="Kaise H."/>
            <person name="Sawadogo J.B."/>
            <person name="Alam M.S."/>
            <person name="Ueno C."/>
            <person name="Dianou D."/>
            <person name="Shinjo R."/>
            <person name="Asakawa S."/>
        </authorList>
    </citation>
    <scope>NUCLEOTIDE SEQUENCE</scope>
    <source>
        <strain evidence="8">LMG27198</strain>
    </source>
</reference>
<dbReference type="EC" id="1.20.4.1" evidence="4 7"/>
<evidence type="ECO:0000256" key="4">
    <source>
        <dbReference type="ARBA" id="ARBA00038969"/>
    </source>
</evidence>
<dbReference type="Pfam" id="PF03960">
    <property type="entry name" value="ArsC"/>
    <property type="match status" value="1"/>
</dbReference>
<evidence type="ECO:0000313" key="8">
    <source>
        <dbReference type="EMBL" id="GLI92953.1"/>
    </source>
</evidence>
<evidence type="ECO:0000313" key="9">
    <source>
        <dbReference type="Proteomes" id="UP001144323"/>
    </source>
</evidence>
<dbReference type="GO" id="GO:0046685">
    <property type="term" value="P:response to arsenic-containing substance"/>
    <property type="evidence" value="ECO:0007669"/>
    <property type="project" value="UniProtKB-KW"/>
</dbReference>
<accession>A0A9W6GTU7</accession>
<comment type="similarity">
    <text evidence="1 6 7">Belongs to the ArsC family.</text>
</comment>
<name>A0A9W6GTU7_9HYPH</name>
<dbReference type="Proteomes" id="UP001144323">
    <property type="component" value="Unassembled WGS sequence"/>
</dbReference>
<dbReference type="PANTHER" id="PTHR30041">
    <property type="entry name" value="ARSENATE REDUCTASE"/>
    <property type="match status" value="1"/>
</dbReference>
<dbReference type="NCBIfam" id="TIGR00014">
    <property type="entry name" value="arsC"/>
    <property type="match status" value="1"/>
</dbReference>
<dbReference type="InterPro" id="IPR006660">
    <property type="entry name" value="Arsenate_reductase-like"/>
</dbReference>
<dbReference type="CDD" id="cd03034">
    <property type="entry name" value="ArsC_ArsC"/>
    <property type="match status" value="1"/>
</dbReference>
<dbReference type="Gene3D" id="3.40.30.10">
    <property type="entry name" value="Glutaredoxin"/>
    <property type="match status" value="1"/>
</dbReference>
<dbReference type="GO" id="GO:0008794">
    <property type="term" value="F:arsenate reductase (glutaredoxin) activity"/>
    <property type="evidence" value="ECO:0007669"/>
    <property type="project" value="UniProtKB-UniRule"/>
</dbReference>
<organism evidence="8 9">
    <name type="scientific">Methylocystis echinoides</name>
    <dbReference type="NCBI Taxonomy" id="29468"/>
    <lineage>
        <taxon>Bacteria</taxon>
        <taxon>Pseudomonadati</taxon>
        <taxon>Pseudomonadota</taxon>
        <taxon>Alphaproteobacteria</taxon>
        <taxon>Hyphomicrobiales</taxon>
        <taxon>Methylocystaceae</taxon>
        <taxon>Methylocystis</taxon>
    </lineage>
</organism>
<gene>
    <name evidence="8" type="primary">arsC_1</name>
    <name evidence="8" type="ORF">LMG27198_19450</name>
</gene>
<dbReference type="PANTHER" id="PTHR30041:SF5">
    <property type="entry name" value="ARSENATE REDUCTASE-RELATED"/>
    <property type="match status" value="1"/>
</dbReference>
<dbReference type="PROSITE" id="PS51353">
    <property type="entry name" value="ARSC"/>
    <property type="match status" value="1"/>
</dbReference>
<dbReference type="SUPFAM" id="SSF52833">
    <property type="entry name" value="Thioredoxin-like"/>
    <property type="match status" value="1"/>
</dbReference>